<keyword evidence="1" id="KW-0812">Transmembrane</keyword>
<proteinExistence type="predicted"/>
<dbReference type="AlphaFoldDB" id="A0A7W9YXE2"/>
<reference evidence="2 3" key="1">
    <citation type="submission" date="2020-08" db="EMBL/GenBank/DDBJ databases">
        <title>Genomic Encyclopedia of Type Strains, Phase IV (KMG-IV): sequencing the most valuable type-strain genomes for metagenomic binning, comparative biology and taxonomic classification.</title>
        <authorList>
            <person name="Goeker M."/>
        </authorList>
    </citation>
    <scope>NUCLEOTIDE SEQUENCE [LARGE SCALE GENOMIC DNA]</scope>
    <source>
        <strain evidence="2 3">DSM 102134</strain>
    </source>
</reference>
<dbReference type="Proteomes" id="UP000535501">
    <property type="component" value="Unassembled WGS sequence"/>
</dbReference>
<evidence type="ECO:0000313" key="3">
    <source>
        <dbReference type="Proteomes" id="UP000535501"/>
    </source>
</evidence>
<comment type="caution">
    <text evidence="2">The sequence shown here is derived from an EMBL/GenBank/DDBJ whole genome shotgun (WGS) entry which is preliminary data.</text>
</comment>
<dbReference type="EMBL" id="JACHEJ010000001">
    <property type="protein sequence ID" value="MBB6178841.1"/>
    <property type="molecule type" value="Genomic_DNA"/>
</dbReference>
<accession>A0A7W9YXE2</accession>
<feature type="transmembrane region" description="Helical" evidence="1">
    <location>
        <begin position="26"/>
        <end position="44"/>
    </location>
</feature>
<gene>
    <name evidence="2" type="ORF">HNQ75_000784</name>
</gene>
<organism evidence="2 3">
    <name type="scientific">Pseudorhizobium flavum</name>
    <dbReference type="NCBI Taxonomy" id="1335061"/>
    <lineage>
        <taxon>Bacteria</taxon>
        <taxon>Pseudomonadati</taxon>
        <taxon>Pseudomonadota</taxon>
        <taxon>Alphaproteobacteria</taxon>
        <taxon>Hyphomicrobiales</taxon>
        <taxon>Rhizobiaceae</taxon>
        <taxon>Rhizobium/Agrobacterium group</taxon>
        <taxon>Pseudorhizobium</taxon>
    </lineage>
</organism>
<name>A0A7W9YXE2_9HYPH</name>
<keyword evidence="1" id="KW-1133">Transmembrane helix</keyword>
<keyword evidence="1" id="KW-0472">Membrane</keyword>
<evidence type="ECO:0000256" key="1">
    <source>
        <dbReference type="SAM" id="Phobius"/>
    </source>
</evidence>
<evidence type="ECO:0000313" key="2">
    <source>
        <dbReference type="EMBL" id="MBB6178841.1"/>
    </source>
</evidence>
<sequence>MTEDHRSNGLWEKAFNVDSQSGTGRFVAFVLAFVVIGGALSWLVG</sequence>
<protein>
    <submittedName>
        <fullName evidence="2">Uncharacterized protein</fullName>
    </submittedName>
</protein>
<dbReference type="RefSeq" id="WP_172977834.1">
    <property type="nucleotide sequence ID" value="NZ_JACHEJ010000001.1"/>
</dbReference>
<keyword evidence="3" id="KW-1185">Reference proteome</keyword>